<dbReference type="InterPro" id="IPR055170">
    <property type="entry name" value="GFO_IDH_MocA-like_dom"/>
</dbReference>
<feature type="domain" description="Gfo/Idh/MocA-like oxidoreductase N-terminal" evidence="1">
    <location>
        <begin position="1"/>
        <end position="116"/>
    </location>
</feature>
<sequence>MRVGIIGLGLMGEYYVRIVTDLVGPENVLGVEADRDRAEMMAAAHGITVTQTWQEIVGTTDAAIIALPDHLHTEPAVAFLQAGSYVLVEKPLATSLADCQTILEAQTEPGRLMVGHVLRFDHRIQELKRRLDAQEFGNLRYLRIHRSNSTMGAKRVGERVSVSAFLGVHDLDLLLWLTQREIRSVSATGKKIFGSHWDLSIASLELEDGTLALVENHWLLHPDAQRSALAGIEVFGDTGMALLDLSTQELEIVTDDNPRTKRIDTHNWTFDAAVSGGNLRREVEAFIAAARTGGPTPISGEDGMRAVEAVQLVEDALARSTN</sequence>
<organism evidence="3 4">
    <name type="scientific">Tessaracoccus lubricantis</name>
    <dbReference type="NCBI Taxonomy" id="545543"/>
    <lineage>
        <taxon>Bacteria</taxon>
        <taxon>Bacillati</taxon>
        <taxon>Actinomycetota</taxon>
        <taxon>Actinomycetes</taxon>
        <taxon>Propionibacteriales</taxon>
        <taxon>Propionibacteriaceae</taxon>
        <taxon>Tessaracoccus</taxon>
    </lineage>
</organism>
<evidence type="ECO:0000259" key="2">
    <source>
        <dbReference type="Pfam" id="PF22725"/>
    </source>
</evidence>
<evidence type="ECO:0000313" key="4">
    <source>
        <dbReference type="Proteomes" id="UP001501521"/>
    </source>
</evidence>
<dbReference type="RefSeq" id="WP_345581327.1">
    <property type="nucleotide sequence ID" value="NZ_BAABLV010000022.1"/>
</dbReference>
<comment type="caution">
    <text evidence="3">The sequence shown here is derived from an EMBL/GenBank/DDBJ whole genome shotgun (WGS) entry which is preliminary data.</text>
</comment>
<dbReference type="Gene3D" id="3.40.50.720">
    <property type="entry name" value="NAD(P)-binding Rossmann-like Domain"/>
    <property type="match status" value="1"/>
</dbReference>
<dbReference type="PANTHER" id="PTHR43377:SF1">
    <property type="entry name" value="BILIVERDIN REDUCTASE A"/>
    <property type="match status" value="1"/>
</dbReference>
<dbReference type="InterPro" id="IPR036291">
    <property type="entry name" value="NAD(P)-bd_dom_sf"/>
</dbReference>
<dbReference type="InterPro" id="IPR051450">
    <property type="entry name" value="Gfo/Idh/MocA_Oxidoreductases"/>
</dbReference>
<dbReference type="PANTHER" id="PTHR43377">
    <property type="entry name" value="BILIVERDIN REDUCTASE A"/>
    <property type="match status" value="1"/>
</dbReference>
<dbReference type="Pfam" id="PF22725">
    <property type="entry name" value="GFO_IDH_MocA_C3"/>
    <property type="match status" value="1"/>
</dbReference>
<reference evidence="4" key="1">
    <citation type="journal article" date="2019" name="Int. J. Syst. Evol. Microbiol.">
        <title>The Global Catalogue of Microorganisms (GCM) 10K type strain sequencing project: providing services to taxonomists for standard genome sequencing and annotation.</title>
        <authorList>
            <consortium name="The Broad Institute Genomics Platform"/>
            <consortium name="The Broad Institute Genome Sequencing Center for Infectious Disease"/>
            <person name="Wu L."/>
            <person name="Ma J."/>
        </authorList>
    </citation>
    <scope>NUCLEOTIDE SEQUENCE [LARGE SCALE GENOMIC DNA]</scope>
    <source>
        <strain evidence="4">JCM 19125</strain>
    </source>
</reference>
<dbReference type="Proteomes" id="UP001501521">
    <property type="component" value="Unassembled WGS sequence"/>
</dbReference>
<dbReference type="SUPFAM" id="SSF51735">
    <property type="entry name" value="NAD(P)-binding Rossmann-fold domains"/>
    <property type="match status" value="1"/>
</dbReference>
<name>A0ABP9FBX2_9ACTN</name>
<gene>
    <name evidence="3" type="ORF">GCM10025789_15020</name>
</gene>
<dbReference type="Gene3D" id="3.30.360.10">
    <property type="entry name" value="Dihydrodipicolinate Reductase, domain 2"/>
    <property type="match status" value="1"/>
</dbReference>
<accession>A0ABP9FBX2</accession>
<dbReference type="Pfam" id="PF01408">
    <property type="entry name" value="GFO_IDH_MocA"/>
    <property type="match status" value="1"/>
</dbReference>
<evidence type="ECO:0000259" key="1">
    <source>
        <dbReference type="Pfam" id="PF01408"/>
    </source>
</evidence>
<keyword evidence="4" id="KW-1185">Reference proteome</keyword>
<proteinExistence type="predicted"/>
<dbReference type="EMBL" id="BAABLV010000022">
    <property type="protein sequence ID" value="GAA4898117.1"/>
    <property type="molecule type" value="Genomic_DNA"/>
</dbReference>
<evidence type="ECO:0000313" key="3">
    <source>
        <dbReference type="EMBL" id="GAA4898117.1"/>
    </source>
</evidence>
<protein>
    <submittedName>
        <fullName evidence="3">UDP-N-acetylglucosamine 3-dehydrogenase</fullName>
    </submittedName>
</protein>
<feature type="domain" description="GFO/IDH/MocA-like oxidoreductase" evidence="2">
    <location>
        <begin position="124"/>
        <end position="241"/>
    </location>
</feature>
<dbReference type="SUPFAM" id="SSF55347">
    <property type="entry name" value="Glyceraldehyde-3-phosphate dehydrogenase-like, C-terminal domain"/>
    <property type="match status" value="1"/>
</dbReference>
<dbReference type="InterPro" id="IPR000683">
    <property type="entry name" value="Gfo/Idh/MocA-like_OxRdtase_N"/>
</dbReference>